<reference evidence="1 2" key="1">
    <citation type="submission" date="2013-02" db="EMBL/GenBank/DDBJ databases">
        <title>Genome sequence of Clostridium saccharoperbutylacetonicum N1-4(HMT).</title>
        <authorList>
            <person name="Poehlein A."/>
            <person name="Daniel R."/>
        </authorList>
    </citation>
    <scope>NUCLEOTIDE SEQUENCE [LARGE SCALE GENOMIC DNA]</scope>
    <source>
        <strain evidence="2">N1-4(HMT)</strain>
    </source>
</reference>
<dbReference type="Pfam" id="PF02082">
    <property type="entry name" value="Rrf2"/>
    <property type="match status" value="1"/>
</dbReference>
<dbReference type="PANTHER" id="PTHR33221:SF15">
    <property type="entry name" value="HTH-TYPE TRANSCRIPTIONAL REGULATOR YWGB-RELATED"/>
    <property type="match status" value="1"/>
</dbReference>
<organism evidence="1 2">
    <name type="scientific">Clostridium saccharoperbutylacetonicum N1-4(HMT)</name>
    <dbReference type="NCBI Taxonomy" id="931276"/>
    <lineage>
        <taxon>Bacteria</taxon>
        <taxon>Bacillati</taxon>
        <taxon>Bacillota</taxon>
        <taxon>Clostridia</taxon>
        <taxon>Eubacteriales</taxon>
        <taxon>Clostridiaceae</taxon>
        <taxon>Clostridium</taxon>
    </lineage>
</organism>
<dbReference type="eggNOG" id="COG1959">
    <property type="taxonomic scope" value="Bacteria"/>
</dbReference>
<dbReference type="RefSeq" id="WP_015391900.1">
    <property type="nucleotide sequence ID" value="NC_020291.1"/>
</dbReference>
<dbReference type="PANTHER" id="PTHR33221">
    <property type="entry name" value="WINGED HELIX-TURN-HELIX TRANSCRIPTIONAL REGULATOR, RRF2 FAMILY"/>
    <property type="match status" value="1"/>
</dbReference>
<dbReference type="KEGG" id="csr:Cspa_c18090"/>
<proteinExistence type="predicted"/>
<dbReference type="InterPro" id="IPR000944">
    <property type="entry name" value="Tscrpt_reg_Rrf2"/>
</dbReference>
<dbReference type="PROSITE" id="PS51197">
    <property type="entry name" value="HTH_RRF2_2"/>
    <property type="match status" value="1"/>
</dbReference>
<protein>
    <submittedName>
        <fullName evidence="1">Rrf2 family protein</fullName>
    </submittedName>
</protein>
<name>M1MCD5_9CLOT</name>
<dbReference type="InterPro" id="IPR036388">
    <property type="entry name" value="WH-like_DNA-bd_sf"/>
</dbReference>
<gene>
    <name evidence="1" type="ORF">Cspa_c18090</name>
</gene>
<dbReference type="STRING" id="36745.CLSAP_17290"/>
<dbReference type="OrthoDB" id="213028at2"/>
<evidence type="ECO:0000313" key="1">
    <source>
        <dbReference type="EMBL" id="AGF55579.1"/>
    </source>
</evidence>
<keyword evidence="2" id="KW-1185">Reference proteome</keyword>
<dbReference type="AlphaFoldDB" id="M1MCD5"/>
<dbReference type="Proteomes" id="UP000011728">
    <property type="component" value="Chromosome"/>
</dbReference>
<dbReference type="SUPFAM" id="SSF46785">
    <property type="entry name" value="Winged helix' DNA-binding domain"/>
    <property type="match status" value="1"/>
</dbReference>
<accession>M1MCD5</accession>
<dbReference type="GO" id="GO:0003700">
    <property type="term" value="F:DNA-binding transcription factor activity"/>
    <property type="evidence" value="ECO:0007669"/>
    <property type="project" value="TreeGrafter"/>
</dbReference>
<dbReference type="EMBL" id="CP004121">
    <property type="protein sequence ID" value="AGF55579.1"/>
    <property type="molecule type" value="Genomic_DNA"/>
</dbReference>
<dbReference type="HOGENOM" id="CLU_107144_4_2_9"/>
<dbReference type="GO" id="GO:0005829">
    <property type="term" value="C:cytosol"/>
    <property type="evidence" value="ECO:0007669"/>
    <property type="project" value="TreeGrafter"/>
</dbReference>
<dbReference type="Gene3D" id="1.10.10.10">
    <property type="entry name" value="Winged helix-like DNA-binding domain superfamily/Winged helix DNA-binding domain"/>
    <property type="match status" value="1"/>
</dbReference>
<dbReference type="FunFam" id="1.10.10.10:FF:000138">
    <property type="entry name" value="Rrf2 family transcriptional regulator"/>
    <property type="match status" value="1"/>
</dbReference>
<evidence type="ECO:0000313" key="2">
    <source>
        <dbReference type="Proteomes" id="UP000011728"/>
    </source>
</evidence>
<dbReference type="InterPro" id="IPR036390">
    <property type="entry name" value="WH_DNA-bd_sf"/>
</dbReference>
<sequence>MKISSRFTVAIHILSVLAIQKDVLCTSEFIAGSVNTNPVVIRRITSMLKKAGLINVTSGTGGASINKPLNDITLLEIYKAVNVVDEGGIFQFNENPNPDCPIGKNIQSLLELVLFKAQDAMENVLSSVTLENLIKDLNNKINNEI</sequence>
<dbReference type="PATRIC" id="fig|931276.5.peg.1790"/>